<reference evidence="3" key="1">
    <citation type="submission" date="2022-11" db="UniProtKB">
        <authorList>
            <consortium name="WormBaseParasite"/>
        </authorList>
    </citation>
    <scope>IDENTIFICATION</scope>
</reference>
<feature type="region of interest" description="Disordered" evidence="1">
    <location>
        <begin position="1"/>
        <end position="76"/>
    </location>
</feature>
<keyword evidence="2" id="KW-1185">Reference proteome</keyword>
<evidence type="ECO:0000313" key="2">
    <source>
        <dbReference type="Proteomes" id="UP000887577"/>
    </source>
</evidence>
<dbReference type="WBParaSite" id="PSU_v2.g3235.t1">
    <property type="protein sequence ID" value="PSU_v2.g3235.t1"/>
    <property type="gene ID" value="PSU_v2.g3235"/>
</dbReference>
<proteinExistence type="predicted"/>
<evidence type="ECO:0000256" key="1">
    <source>
        <dbReference type="SAM" id="MobiDB-lite"/>
    </source>
</evidence>
<name>A0A914YSU4_9BILA</name>
<protein>
    <submittedName>
        <fullName evidence="3">Uncharacterized protein</fullName>
    </submittedName>
</protein>
<dbReference type="SUPFAM" id="SSF55781">
    <property type="entry name" value="GAF domain-like"/>
    <property type="match status" value="1"/>
</dbReference>
<dbReference type="InterPro" id="IPR029016">
    <property type="entry name" value="GAF-like_dom_sf"/>
</dbReference>
<accession>A0A914YSU4</accession>
<organism evidence="2 3">
    <name type="scientific">Panagrolaimus superbus</name>
    <dbReference type="NCBI Taxonomy" id="310955"/>
    <lineage>
        <taxon>Eukaryota</taxon>
        <taxon>Metazoa</taxon>
        <taxon>Ecdysozoa</taxon>
        <taxon>Nematoda</taxon>
        <taxon>Chromadorea</taxon>
        <taxon>Rhabditida</taxon>
        <taxon>Tylenchina</taxon>
        <taxon>Panagrolaimomorpha</taxon>
        <taxon>Panagrolaimoidea</taxon>
        <taxon>Panagrolaimidae</taxon>
        <taxon>Panagrolaimus</taxon>
    </lineage>
</organism>
<dbReference type="Proteomes" id="UP000887577">
    <property type="component" value="Unplaced"/>
</dbReference>
<sequence length="236" mass="25157">MNLATLSPSQNCRTTEISDSSRTSSLVPTSSPASPSISSAATSSINTTSDPTNIASSSSNSSSNEPSIQNGKLSPPVASASLLDRQTMLLTAVTACSSRSRDPVEYSKEVADALKHCHCSKVAPLANGIIPNGKFDKNKSPSDCISPEVCKRLLSLSEDMNLLVRNITKEAKALVQAEICSLFLLDKENSELVAEVFEKNGTSDEYLTEIRMPLNQGIVGHVATTGEMMNVQNVYE</sequence>
<dbReference type="Gene3D" id="3.30.450.40">
    <property type="match status" value="1"/>
</dbReference>
<evidence type="ECO:0000313" key="3">
    <source>
        <dbReference type="WBParaSite" id="PSU_v2.g3235.t1"/>
    </source>
</evidence>
<feature type="compositionally biased region" description="Polar residues" evidence="1">
    <location>
        <begin position="1"/>
        <end position="17"/>
    </location>
</feature>
<dbReference type="AlphaFoldDB" id="A0A914YSU4"/>
<feature type="compositionally biased region" description="Low complexity" evidence="1">
    <location>
        <begin position="18"/>
        <end position="49"/>
    </location>
</feature>